<feature type="domain" description="SWIM-type" evidence="2">
    <location>
        <begin position="643"/>
        <end position="681"/>
    </location>
</feature>
<reference evidence="3 4" key="1">
    <citation type="submission" date="2018-06" db="EMBL/GenBank/DDBJ databases">
        <title>The Genome of Cuscuta australis (Dodder) Provides Insight into the Evolution of Plant Parasitism.</title>
        <authorList>
            <person name="Liu H."/>
        </authorList>
    </citation>
    <scope>NUCLEOTIDE SEQUENCE [LARGE SCALE GENOMIC DNA]</scope>
    <source>
        <strain evidence="4">cv. Yunnan</strain>
        <tissue evidence="3">Vines</tissue>
    </source>
</reference>
<dbReference type="PROSITE" id="PS50966">
    <property type="entry name" value="ZF_SWIM"/>
    <property type="match status" value="1"/>
</dbReference>
<keyword evidence="1" id="KW-0479">Metal-binding</keyword>
<dbReference type="EMBL" id="NQVE01000206">
    <property type="protein sequence ID" value="RAL38797.1"/>
    <property type="molecule type" value="Genomic_DNA"/>
</dbReference>
<dbReference type="Proteomes" id="UP000249390">
    <property type="component" value="Unassembled WGS sequence"/>
</dbReference>
<dbReference type="Pfam" id="PF03101">
    <property type="entry name" value="FAR1"/>
    <property type="match status" value="1"/>
</dbReference>
<evidence type="ECO:0000313" key="4">
    <source>
        <dbReference type="Proteomes" id="UP000249390"/>
    </source>
</evidence>
<dbReference type="InterPro" id="IPR007527">
    <property type="entry name" value="Znf_SWIM"/>
</dbReference>
<protein>
    <recommendedName>
        <fullName evidence="2">SWIM-type domain-containing protein</fullName>
    </recommendedName>
</protein>
<keyword evidence="1" id="KW-0862">Zinc</keyword>
<gene>
    <name evidence="3" type="ORF">DM860_013478</name>
</gene>
<accession>A0A328CZ84</accession>
<organism evidence="3 4">
    <name type="scientific">Cuscuta australis</name>
    <dbReference type="NCBI Taxonomy" id="267555"/>
    <lineage>
        <taxon>Eukaryota</taxon>
        <taxon>Viridiplantae</taxon>
        <taxon>Streptophyta</taxon>
        <taxon>Embryophyta</taxon>
        <taxon>Tracheophyta</taxon>
        <taxon>Spermatophyta</taxon>
        <taxon>Magnoliopsida</taxon>
        <taxon>eudicotyledons</taxon>
        <taxon>Gunneridae</taxon>
        <taxon>Pentapetalae</taxon>
        <taxon>asterids</taxon>
        <taxon>lamiids</taxon>
        <taxon>Solanales</taxon>
        <taxon>Convolvulaceae</taxon>
        <taxon>Cuscuteae</taxon>
        <taxon>Cuscuta</taxon>
        <taxon>Cuscuta subgen. Grammica</taxon>
        <taxon>Cuscuta sect. Cleistogrammica</taxon>
    </lineage>
</organism>
<name>A0A328CZ84_9ASTE</name>
<sequence>MRSIQIDSPTFEIVLHEKIEFDEGVCLVYAQLDEVTKTLRSAANIEGQSTYDSSLSMFEVDISCSIQDLVRDSATVSSQITLELQNFRTHVLDALRNLISAPSAPPSLTHTVTMQHTDSLDQESEEEINVGLIPDVVPVLVANVVLSNDVDRDDSHRDQYLQVLLGERNYKLLRGFFKVLSLVAFIEPSGSLIPSSPQFFFFFLVPYSQELEDALSLPYPIAANSFVNRAATQLERAIGEIHYNCLWQPSDQFAPHSKKKMQPDFSFRMEAKFKRLDILIVCTHALDKHIALLENVLYGEIEHDDGVCTLYDQIDELIKNLQSFRFIRGMLGAIKVLIDSPPSVPNLVSTIIDQNAEAHDHASKKEPSIDSQGGDDVDIRHEAINKDNGRSSIVEKKESVDKRDNTFQEFFTSAGVVIAEYDILKSVDKVTDGDGYRSMTPNEVATHTAEIISPSSNLFIPTCPEEAKPKVGMVFQSLEDEFNFYKQYAALAGFDIRESTNLKVSGVVVWRYIVCNREGHKHFASTCNKPTHDDGDLPKAKQRRRISNRVDCKTRVVFRLTGGVGYSISIFIESRNHPMMSLPSRPFLKINRNLEIGHQREDVPPYRWLFNRFLDAMGHAPQCIITDQDASRAIAIPEDSRGMVVNVEHSTLEGSFFYTCKNWQRIGLLCRHIFLLFKVLKIKLIPERYITNRWCKTPLLKPRIDVSGLDFTFESAIDKKKVMLNRLWSNIHSCVALIENNPELLCAFSKVITEQKEVIEFVVASQDVGTEQRDLFENYCGVPAPIQQ</sequence>
<dbReference type="PANTHER" id="PTHR47718">
    <property type="entry name" value="OS01G0519700 PROTEIN"/>
    <property type="match status" value="1"/>
</dbReference>
<dbReference type="GO" id="GO:0008270">
    <property type="term" value="F:zinc ion binding"/>
    <property type="evidence" value="ECO:0007669"/>
    <property type="project" value="UniProtKB-KW"/>
</dbReference>
<dbReference type="PANTHER" id="PTHR47718:SF18">
    <property type="entry name" value="PROTEIN FAR1-RELATED SEQUENCE 5-LIKE"/>
    <property type="match status" value="1"/>
</dbReference>
<evidence type="ECO:0000313" key="3">
    <source>
        <dbReference type="EMBL" id="RAL38797.1"/>
    </source>
</evidence>
<evidence type="ECO:0000259" key="2">
    <source>
        <dbReference type="PROSITE" id="PS50966"/>
    </source>
</evidence>
<comment type="caution">
    <text evidence="3">The sequence shown here is derived from an EMBL/GenBank/DDBJ whole genome shotgun (WGS) entry which is preliminary data.</text>
</comment>
<keyword evidence="1" id="KW-0863">Zinc-finger</keyword>
<dbReference type="InterPro" id="IPR004330">
    <property type="entry name" value="FAR1_DNA_bnd_dom"/>
</dbReference>
<dbReference type="AlphaFoldDB" id="A0A328CZ84"/>
<keyword evidence="4" id="KW-1185">Reference proteome</keyword>
<proteinExistence type="predicted"/>
<evidence type="ECO:0000256" key="1">
    <source>
        <dbReference type="PROSITE-ProRule" id="PRU00325"/>
    </source>
</evidence>